<reference evidence="3 4" key="1">
    <citation type="submission" date="2023-07" db="EMBL/GenBank/DDBJ databases">
        <title>Sorghum-associated microbial communities from plants grown in Nebraska, USA.</title>
        <authorList>
            <person name="Schachtman D."/>
        </authorList>
    </citation>
    <scope>NUCLEOTIDE SEQUENCE [LARGE SCALE GENOMIC DNA]</scope>
    <source>
        <strain evidence="3 4">DS1781</strain>
    </source>
</reference>
<sequence length="160" mass="16936">MASLAVRMCLLALVACVAGCSWPRREESIQTHASLCEIILQLRRDIRNSSVRPGQQAVGLPLSEATVILKLGLVREVSGDFKVTAAVPVASLGVSGSESKSIENTITLVYKRIDGKDGTDVGTLGLPPGELASIPADQRQKVVRDALAAADADDQRACNR</sequence>
<keyword evidence="4" id="KW-1185">Reference proteome</keyword>
<organism evidence="3 4">
    <name type="scientific">Variovorax soli</name>
    <dbReference type="NCBI Taxonomy" id="376815"/>
    <lineage>
        <taxon>Bacteria</taxon>
        <taxon>Pseudomonadati</taxon>
        <taxon>Pseudomonadota</taxon>
        <taxon>Betaproteobacteria</taxon>
        <taxon>Burkholderiales</taxon>
        <taxon>Comamonadaceae</taxon>
        <taxon>Variovorax</taxon>
    </lineage>
</organism>
<protein>
    <recommendedName>
        <fullName evidence="2">Trypsin-co-occurring domain-containing protein</fullName>
    </recommendedName>
</protein>
<proteinExistence type="predicted"/>
<keyword evidence="1" id="KW-0732">Signal</keyword>
<comment type="caution">
    <text evidence="3">The sequence shown here is derived from an EMBL/GenBank/DDBJ whole genome shotgun (WGS) entry which is preliminary data.</text>
</comment>
<evidence type="ECO:0000313" key="3">
    <source>
        <dbReference type="EMBL" id="MDR6538855.1"/>
    </source>
</evidence>
<dbReference type="RefSeq" id="WP_309906039.1">
    <property type="nucleotide sequence ID" value="NZ_JAVDRF010000012.1"/>
</dbReference>
<feature type="domain" description="Trypsin-co-occurring" evidence="2">
    <location>
        <begin position="34"/>
        <end position="109"/>
    </location>
</feature>
<evidence type="ECO:0000259" key="2">
    <source>
        <dbReference type="Pfam" id="PF19631"/>
    </source>
</evidence>
<dbReference type="EMBL" id="JAVDRF010000012">
    <property type="protein sequence ID" value="MDR6538855.1"/>
    <property type="molecule type" value="Genomic_DNA"/>
</dbReference>
<feature type="signal peptide" evidence="1">
    <location>
        <begin position="1"/>
        <end position="17"/>
    </location>
</feature>
<dbReference type="Proteomes" id="UP001184230">
    <property type="component" value="Unassembled WGS sequence"/>
</dbReference>
<dbReference type="InterPro" id="IPR045608">
    <property type="entry name" value="Trypco2"/>
</dbReference>
<name>A0ABU1NK57_9BURK</name>
<accession>A0ABU1NK57</accession>
<dbReference type="Pfam" id="PF19631">
    <property type="entry name" value="Trypco2"/>
    <property type="match status" value="1"/>
</dbReference>
<evidence type="ECO:0000256" key="1">
    <source>
        <dbReference type="SAM" id="SignalP"/>
    </source>
</evidence>
<gene>
    <name evidence="3" type="ORF">J2739_004648</name>
</gene>
<feature type="chain" id="PRO_5046432085" description="Trypsin-co-occurring domain-containing protein" evidence="1">
    <location>
        <begin position="18"/>
        <end position="160"/>
    </location>
</feature>
<evidence type="ECO:0000313" key="4">
    <source>
        <dbReference type="Proteomes" id="UP001184230"/>
    </source>
</evidence>